<evidence type="ECO:0000256" key="1">
    <source>
        <dbReference type="SAM" id="SignalP"/>
    </source>
</evidence>
<gene>
    <name evidence="2" type="ORF">SAMN05444158_4043</name>
</gene>
<reference evidence="3" key="1">
    <citation type="submission" date="2016-10" db="EMBL/GenBank/DDBJ databases">
        <authorList>
            <person name="Varghese N."/>
            <person name="Submissions S."/>
        </authorList>
    </citation>
    <scope>NUCLEOTIDE SEQUENCE [LARGE SCALE GENOMIC DNA]</scope>
    <source>
        <strain evidence="3">GAS369</strain>
    </source>
</reference>
<organism evidence="2 3">
    <name type="scientific">Bradyrhizobium canariense</name>
    <dbReference type="NCBI Taxonomy" id="255045"/>
    <lineage>
        <taxon>Bacteria</taxon>
        <taxon>Pseudomonadati</taxon>
        <taxon>Pseudomonadota</taxon>
        <taxon>Alphaproteobacteria</taxon>
        <taxon>Hyphomicrobiales</taxon>
        <taxon>Nitrobacteraceae</taxon>
        <taxon>Bradyrhizobium</taxon>
    </lineage>
</organism>
<keyword evidence="3" id="KW-1185">Reference proteome</keyword>
<evidence type="ECO:0008006" key="4">
    <source>
        <dbReference type="Google" id="ProtNLM"/>
    </source>
</evidence>
<name>A0A1H1WW95_9BRAD</name>
<proteinExistence type="predicted"/>
<dbReference type="EMBL" id="LT629750">
    <property type="protein sequence ID" value="SDT01364.1"/>
    <property type="molecule type" value="Genomic_DNA"/>
</dbReference>
<sequence>MSRYIPLSLALAGFIALSSTSDAYAHCFVGARFFPATLATDDPCVADEMSLPTVSWSKTADLPPASEWDISGELSKRITENFGVSLGETWTQIRQPDGSVTAGFQNFETTFQYQLLKDGSHELALMAGVIVDWGNTGAINSGLGTSYSLVTPTLYVGKGFGELPDSVSWARPFAVTGQFGYQIPTSSFDFSQSVFIPQQLVYGGSLQYSMPYLKSEVIDLQLPDFINHLIPIVEASFSTPVANNFGNSYTTTGSVNPGVIWIGSYFQVGLEAVIPINRESGSGVGVLGQLHLYLDDMFPTTVGQPLLGGTSAAPRKLTF</sequence>
<accession>A0A1H1WW95</accession>
<protein>
    <recommendedName>
        <fullName evidence="4">MetA-pathway of phenol degradation</fullName>
    </recommendedName>
</protein>
<evidence type="ECO:0000313" key="2">
    <source>
        <dbReference type="EMBL" id="SDT01364.1"/>
    </source>
</evidence>
<evidence type="ECO:0000313" key="3">
    <source>
        <dbReference type="Proteomes" id="UP000243904"/>
    </source>
</evidence>
<dbReference type="AlphaFoldDB" id="A0A1H1WW95"/>
<feature type="chain" id="PRO_5009264872" description="MetA-pathway of phenol degradation" evidence="1">
    <location>
        <begin position="26"/>
        <end position="319"/>
    </location>
</feature>
<keyword evidence="1" id="KW-0732">Signal</keyword>
<feature type="signal peptide" evidence="1">
    <location>
        <begin position="1"/>
        <end position="25"/>
    </location>
</feature>
<dbReference type="Proteomes" id="UP000243904">
    <property type="component" value="Chromosome I"/>
</dbReference>